<name>A0A9W8YEI2_9PLEO</name>
<dbReference type="EMBL" id="JAPEUY010000003">
    <property type="protein sequence ID" value="KAJ4375402.1"/>
    <property type="molecule type" value="Genomic_DNA"/>
</dbReference>
<evidence type="ECO:0000256" key="2">
    <source>
        <dbReference type="SAM" id="MobiDB-lite"/>
    </source>
</evidence>
<dbReference type="Proteomes" id="UP001140560">
    <property type="component" value="Unassembled WGS sequence"/>
</dbReference>
<feature type="compositionally biased region" description="Basic and acidic residues" evidence="2">
    <location>
        <begin position="9"/>
        <end position="22"/>
    </location>
</feature>
<organism evidence="3 4">
    <name type="scientific">Neocucurbitaria cava</name>
    <dbReference type="NCBI Taxonomy" id="798079"/>
    <lineage>
        <taxon>Eukaryota</taxon>
        <taxon>Fungi</taxon>
        <taxon>Dikarya</taxon>
        <taxon>Ascomycota</taxon>
        <taxon>Pezizomycotina</taxon>
        <taxon>Dothideomycetes</taxon>
        <taxon>Pleosporomycetidae</taxon>
        <taxon>Pleosporales</taxon>
        <taxon>Pleosporineae</taxon>
        <taxon>Cucurbitariaceae</taxon>
        <taxon>Neocucurbitaria</taxon>
    </lineage>
</organism>
<keyword evidence="4" id="KW-1185">Reference proteome</keyword>
<sequence>MHCLAAAAQHHETKELVLRQRENETREEGALVLKKTNSALSDLTQSREDEDEEVDVESWRDLRKDVKEARANMQEYKEVLVTVLISFEARRTGLKIKNMKIQGNGKALVSIQNMDGTEGELNVSIEDVLVDGNAMALVGIQKGVDIYAFFSK</sequence>
<protein>
    <submittedName>
        <fullName evidence="3">Uncharacterized protein</fullName>
    </submittedName>
</protein>
<dbReference type="AlphaFoldDB" id="A0A9W8YEI2"/>
<evidence type="ECO:0000313" key="3">
    <source>
        <dbReference type="EMBL" id="KAJ4375402.1"/>
    </source>
</evidence>
<comment type="caution">
    <text evidence="3">The sequence shown here is derived from an EMBL/GenBank/DDBJ whole genome shotgun (WGS) entry which is preliminary data.</text>
</comment>
<feature type="region of interest" description="Disordered" evidence="2">
    <location>
        <begin position="1"/>
        <end position="22"/>
    </location>
</feature>
<proteinExistence type="predicted"/>
<dbReference type="OrthoDB" id="432483at2759"/>
<gene>
    <name evidence="3" type="ORF">N0V83_002489</name>
</gene>
<evidence type="ECO:0000313" key="4">
    <source>
        <dbReference type="Proteomes" id="UP001140560"/>
    </source>
</evidence>
<evidence type="ECO:0000256" key="1">
    <source>
        <dbReference type="SAM" id="Coils"/>
    </source>
</evidence>
<reference evidence="3" key="1">
    <citation type="submission" date="2022-10" db="EMBL/GenBank/DDBJ databases">
        <title>Tapping the CABI collections for fungal endophytes: first genome assemblies for Collariella, Neodidymelliopsis, Ascochyta clinopodiicola, Didymella pomorum, Didymosphaeria variabile, Neocosmospora piperis and Neocucurbitaria cava.</title>
        <authorList>
            <person name="Hill R."/>
        </authorList>
    </citation>
    <scope>NUCLEOTIDE SEQUENCE</scope>
    <source>
        <strain evidence="3">IMI 356814</strain>
    </source>
</reference>
<keyword evidence="1" id="KW-0175">Coiled coil</keyword>
<accession>A0A9W8YEI2</accession>
<feature type="coiled-coil region" evidence="1">
    <location>
        <begin position="33"/>
        <end position="79"/>
    </location>
</feature>